<evidence type="ECO:0000256" key="6">
    <source>
        <dbReference type="ARBA" id="ARBA00022741"/>
    </source>
</evidence>
<comment type="caution">
    <text evidence="10">The sequence shown here is derived from an EMBL/GenBank/DDBJ whole genome shotgun (WGS) entry which is preliminary data.</text>
</comment>
<dbReference type="Proteomes" id="UP000824044">
    <property type="component" value="Unassembled WGS sequence"/>
</dbReference>
<dbReference type="Gene3D" id="3.30.460.10">
    <property type="entry name" value="Beta Polymerase, domain 2"/>
    <property type="match status" value="1"/>
</dbReference>
<evidence type="ECO:0000256" key="3">
    <source>
        <dbReference type="ARBA" id="ARBA00022694"/>
    </source>
</evidence>
<accession>A0A9D2DY72</accession>
<keyword evidence="6" id="KW-0547">Nucleotide-binding</keyword>
<name>A0A9D2DY72_9FIRM</name>
<evidence type="ECO:0000256" key="8">
    <source>
        <dbReference type="RuleBase" id="RU003953"/>
    </source>
</evidence>
<evidence type="ECO:0000313" key="11">
    <source>
        <dbReference type="Proteomes" id="UP000824044"/>
    </source>
</evidence>
<dbReference type="Pfam" id="PF01743">
    <property type="entry name" value="PolyA_pol"/>
    <property type="match status" value="1"/>
</dbReference>
<keyword evidence="4" id="KW-0548">Nucleotidyltransferase</keyword>
<dbReference type="EMBL" id="DXBS01000133">
    <property type="protein sequence ID" value="HIZ25238.1"/>
    <property type="molecule type" value="Genomic_DNA"/>
</dbReference>
<proteinExistence type="inferred from homology"/>
<dbReference type="InterPro" id="IPR006674">
    <property type="entry name" value="HD_domain"/>
</dbReference>
<protein>
    <submittedName>
        <fullName evidence="10">HD domain-containing protein</fullName>
    </submittedName>
</protein>
<dbReference type="InterPro" id="IPR032828">
    <property type="entry name" value="PolyA_RNA-bd"/>
</dbReference>
<reference evidence="10" key="1">
    <citation type="journal article" date="2021" name="PeerJ">
        <title>Extensive microbial diversity within the chicken gut microbiome revealed by metagenomics and culture.</title>
        <authorList>
            <person name="Gilroy R."/>
            <person name="Ravi A."/>
            <person name="Getino M."/>
            <person name="Pursley I."/>
            <person name="Horton D.L."/>
            <person name="Alikhan N.F."/>
            <person name="Baker D."/>
            <person name="Gharbi K."/>
            <person name="Hall N."/>
            <person name="Watson M."/>
            <person name="Adriaenssens E.M."/>
            <person name="Foster-Nyarko E."/>
            <person name="Jarju S."/>
            <person name="Secka A."/>
            <person name="Antonio M."/>
            <person name="Oren A."/>
            <person name="Chaudhuri R.R."/>
            <person name="La Ragione R."/>
            <person name="Hildebrand F."/>
            <person name="Pallen M.J."/>
        </authorList>
    </citation>
    <scope>NUCLEOTIDE SEQUENCE</scope>
    <source>
        <strain evidence="10">CHK33-5263</strain>
    </source>
</reference>
<evidence type="ECO:0000256" key="5">
    <source>
        <dbReference type="ARBA" id="ARBA00022723"/>
    </source>
</evidence>
<feature type="domain" description="HD/PDEase" evidence="9">
    <location>
        <begin position="254"/>
        <end position="321"/>
    </location>
</feature>
<keyword evidence="3" id="KW-0819">tRNA processing</keyword>
<keyword evidence="5" id="KW-0479">Metal-binding</keyword>
<dbReference type="Pfam" id="PF01966">
    <property type="entry name" value="HD"/>
    <property type="match status" value="1"/>
</dbReference>
<dbReference type="PANTHER" id="PTHR46173:SF1">
    <property type="entry name" value="CCA TRNA NUCLEOTIDYLTRANSFERASE 1, MITOCHONDRIAL"/>
    <property type="match status" value="1"/>
</dbReference>
<dbReference type="CDD" id="cd00077">
    <property type="entry name" value="HDc"/>
    <property type="match status" value="1"/>
</dbReference>
<evidence type="ECO:0000256" key="2">
    <source>
        <dbReference type="ARBA" id="ARBA00022679"/>
    </source>
</evidence>
<dbReference type="GO" id="GO:0046872">
    <property type="term" value="F:metal ion binding"/>
    <property type="evidence" value="ECO:0007669"/>
    <property type="project" value="UniProtKB-KW"/>
</dbReference>
<keyword evidence="8" id="KW-0694">RNA-binding</keyword>
<evidence type="ECO:0000256" key="7">
    <source>
        <dbReference type="ARBA" id="ARBA00022842"/>
    </source>
</evidence>
<evidence type="ECO:0000313" key="10">
    <source>
        <dbReference type="EMBL" id="HIZ25238.1"/>
    </source>
</evidence>
<dbReference type="InterPro" id="IPR002646">
    <property type="entry name" value="PolA_pol_head_dom"/>
</dbReference>
<dbReference type="SMART" id="SM00471">
    <property type="entry name" value="HDc"/>
    <property type="match status" value="1"/>
</dbReference>
<evidence type="ECO:0000256" key="4">
    <source>
        <dbReference type="ARBA" id="ARBA00022695"/>
    </source>
</evidence>
<reference evidence="10" key="2">
    <citation type="submission" date="2021-04" db="EMBL/GenBank/DDBJ databases">
        <authorList>
            <person name="Gilroy R."/>
        </authorList>
    </citation>
    <scope>NUCLEOTIDE SEQUENCE</scope>
    <source>
        <strain evidence="10">CHK33-5263</strain>
    </source>
</reference>
<dbReference type="InterPro" id="IPR043519">
    <property type="entry name" value="NT_sf"/>
</dbReference>
<gene>
    <name evidence="10" type="ORF">H9812_07235</name>
</gene>
<dbReference type="InterPro" id="IPR003607">
    <property type="entry name" value="HD/PDEase_dom"/>
</dbReference>
<evidence type="ECO:0000256" key="1">
    <source>
        <dbReference type="ARBA" id="ARBA00001946"/>
    </source>
</evidence>
<dbReference type="Gene3D" id="1.10.3090.10">
    <property type="entry name" value="cca-adding enzyme, domain 2"/>
    <property type="match status" value="1"/>
</dbReference>
<dbReference type="GO" id="GO:0016779">
    <property type="term" value="F:nucleotidyltransferase activity"/>
    <property type="evidence" value="ECO:0007669"/>
    <property type="project" value="UniProtKB-KW"/>
</dbReference>
<dbReference type="GO" id="GO:0008033">
    <property type="term" value="P:tRNA processing"/>
    <property type="evidence" value="ECO:0007669"/>
    <property type="project" value="UniProtKB-KW"/>
</dbReference>
<dbReference type="InterPro" id="IPR050264">
    <property type="entry name" value="Bact_CCA-adding_enz_type3_sf"/>
</dbReference>
<dbReference type="GO" id="GO:0000049">
    <property type="term" value="F:tRNA binding"/>
    <property type="evidence" value="ECO:0007669"/>
    <property type="project" value="TreeGrafter"/>
</dbReference>
<dbReference type="Pfam" id="PF12627">
    <property type="entry name" value="PolyA_pol_RNAbd"/>
    <property type="match status" value="1"/>
</dbReference>
<keyword evidence="2 8" id="KW-0808">Transferase</keyword>
<dbReference type="PANTHER" id="PTHR46173">
    <property type="entry name" value="CCA TRNA NUCLEOTIDYLTRANSFERASE 1, MITOCHONDRIAL"/>
    <property type="match status" value="1"/>
</dbReference>
<dbReference type="SUPFAM" id="SSF81891">
    <property type="entry name" value="Poly A polymerase C-terminal region-like"/>
    <property type="match status" value="1"/>
</dbReference>
<organism evidence="10 11">
    <name type="scientific">Candidatus Gallimonas intestinigallinarum</name>
    <dbReference type="NCBI Taxonomy" id="2838604"/>
    <lineage>
        <taxon>Bacteria</taxon>
        <taxon>Bacillati</taxon>
        <taxon>Bacillota</taxon>
        <taxon>Clostridia</taxon>
        <taxon>Candidatus Gallimonas</taxon>
    </lineage>
</organism>
<evidence type="ECO:0000259" key="9">
    <source>
        <dbReference type="SMART" id="SM00471"/>
    </source>
</evidence>
<keyword evidence="7" id="KW-0460">Magnesium</keyword>
<comment type="cofactor">
    <cofactor evidence="1">
        <name>Mg(2+)</name>
        <dbReference type="ChEBI" id="CHEBI:18420"/>
    </cofactor>
</comment>
<sequence>MQRILPEQLKALAAALDAPLYVVGGSVRDFLAGHLTDRADWDLASPASEEALARAAEEAGFLVRAVYRHTGTVKLTDHEGVGYEFTRFRSDKYVRGIHTPSEITFTTDIALDARRRDFCANAVYYDVAAGRYVDPLGGIPDIRTKILRTVAPAEKVFGEDGLRLLRLARLAAQTGFSPDNACLAGAKLNRALIRDIAPERIFAELELTLHADEKAGGADAPYRGLCLLRETGVLAEIMPELAAGNHMAQRADFHNYDVLEHSFRCVRYAPPAIRWAALLHDVGKPACMMEDGNFHDHPARGAVIAADILTRLKAPKKLTEETARLVALHMRDFNLQMKENKVRREIVRDYALLEKLFALRQADFSACKDDLSPAPGVQKWRTVLEKMRQEGVPFTLKALAVTGDDLRQMGFSGERVGAMLHELLDYCTQDGRRNQKDALLRHARNLNKETL</sequence>
<dbReference type="GO" id="GO:0000166">
    <property type="term" value="F:nucleotide binding"/>
    <property type="evidence" value="ECO:0007669"/>
    <property type="project" value="UniProtKB-KW"/>
</dbReference>
<dbReference type="SUPFAM" id="SSF81301">
    <property type="entry name" value="Nucleotidyltransferase"/>
    <property type="match status" value="1"/>
</dbReference>
<dbReference type="AlphaFoldDB" id="A0A9D2DY72"/>
<comment type="similarity">
    <text evidence="8">Belongs to the tRNA nucleotidyltransferase/poly(A) polymerase family.</text>
</comment>